<gene>
    <name evidence="12" type="ORF">GCM10023346_48150</name>
</gene>
<feature type="modified residue" description="4-aspartylphosphate" evidence="8">
    <location>
        <position position="562"/>
    </location>
</feature>
<organism evidence="12 13">
    <name type="scientific">Arthrobacter gyeryongensis</name>
    <dbReference type="NCBI Taxonomy" id="1650592"/>
    <lineage>
        <taxon>Bacteria</taxon>
        <taxon>Bacillati</taxon>
        <taxon>Actinomycetota</taxon>
        <taxon>Actinomycetes</taxon>
        <taxon>Micrococcales</taxon>
        <taxon>Micrococcaceae</taxon>
        <taxon>Arthrobacter</taxon>
    </lineage>
</organism>
<dbReference type="PRINTS" id="PR00344">
    <property type="entry name" value="BCTRLSENSOR"/>
</dbReference>
<sequence length="632" mass="68713">MSSADAPGWLKQAAFDAAPLAAAIFRNEHAGGLVFLEGNKEFDALLRGSPITDSEAALSRLVAATVSTTSEPQTVTLQLGDHQVAYRFTARTFSSPGDPGEYRVVQLRTLTDQESTERDLHSTIQQLKDLLDNSTALMYIKDLDGRYTIVNDYYARRFGMSAESIIGLTDHDLFAGPIADVYHENDNTVIRTCNSIEVEEPLAIIGDRTAPDEDSRWLSIKFPLISGSGRPYALGAISTDITDRKRAERAARDAMHEAERANRSKSEFLSRMSHELRTPLNAILGFAQLLQDLPLSPKAAESARHILDAGNHLLSLVNDVLDITWIEAGAPGMMTTPVPAIEAIHQALELIRPLAAAQDIEIASDLHGALHRYVLADTQRLRQVFLNLLGNAVKFNRAQGAVRVRCEVREGSLRFLITDTGPGMSEDDAQRLFTPFVRLAQAAEVEGSGLGLALSRKLVGEMGGVLGIEHTAPGEGSTFFVEMPLAPDPEDEVPPLESEIGTVVIPGGAGATILHIEDTYANIRLVENIIAGMGDLNLVSATSGRSGIALALEISPQLILLDLNLADMSGVEIVKQLQKDERTRRIPVIILSADATPARINELRSIGIRDYLTKPFEIHHFARTVRTALALP</sequence>
<keyword evidence="4 8" id="KW-0597">Phosphoprotein</keyword>
<protein>
    <recommendedName>
        <fullName evidence="3">histidine kinase</fullName>
        <ecNumber evidence="3">2.7.13.3</ecNumber>
    </recommendedName>
</protein>
<dbReference type="InterPro" id="IPR035965">
    <property type="entry name" value="PAS-like_dom_sf"/>
</dbReference>
<comment type="caution">
    <text evidence="12">The sequence shown here is derived from an EMBL/GenBank/DDBJ whole genome shotgun (WGS) entry which is preliminary data.</text>
</comment>
<comment type="subcellular location">
    <subcellularLocation>
        <location evidence="2">Cell membrane</location>
    </subcellularLocation>
</comment>
<dbReference type="InterPro" id="IPR011006">
    <property type="entry name" value="CheY-like_superfamily"/>
</dbReference>
<dbReference type="SUPFAM" id="SSF55874">
    <property type="entry name" value="ATPase domain of HSP90 chaperone/DNA topoisomerase II/histidine kinase"/>
    <property type="match status" value="1"/>
</dbReference>
<dbReference type="InterPro" id="IPR005467">
    <property type="entry name" value="His_kinase_dom"/>
</dbReference>
<dbReference type="Pfam" id="PF00072">
    <property type="entry name" value="Response_reg"/>
    <property type="match status" value="1"/>
</dbReference>
<dbReference type="SUPFAM" id="SSF55785">
    <property type="entry name" value="PYP-like sensor domain (PAS domain)"/>
    <property type="match status" value="1"/>
</dbReference>
<dbReference type="SMART" id="SM00387">
    <property type="entry name" value="HATPase_c"/>
    <property type="match status" value="1"/>
</dbReference>
<evidence type="ECO:0000259" key="11">
    <source>
        <dbReference type="PROSITE" id="PS50112"/>
    </source>
</evidence>
<dbReference type="Gene3D" id="3.40.50.2300">
    <property type="match status" value="1"/>
</dbReference>
<evidence type="ECO:0000256" key="1">
    <source>
        <dbReference type="ARBA" id="ARBA00000085"/>
    </source>
</evidence>
<dbReference type="Gene3D" id="3.30.565.10">
    <property type="entry name" value="Histidine kinase-like ATPase, C-terminal domain"/>
    <property type="match status" value="1"/>
</dbReference>
<reference evidence="13" key="1">
    <citation type="journal article" date="2019" name="Int. J. Syst. Evol. Microbiol.">
        <title>The Global Catalogue of Microorganisms (GCM) 10K type strain sequencing project: providing services to taxonomists for standard genome sequencing and annotation.</title>
        <authorList>
            <consortium name="The Broad Institute Genomics Platform"/>
            <consortium name="The Broad Institute Genome Sequencing Center for Infectious Disease"/>
            <person name="Wu L."/>
            <person name="Ma J."/>
        </authorList>
    </citation>
    <scope>NUCLEOTIDE SEQUENCE [LARGE SCALE GENOMIC DNA]</scope>
    <source>
        <strain evidence="13">JCM 18514</strain>
    </source>
</reference>
<dbReference type="Pfam" id="PF08448">
    <property type="entry name" value="PAS_4"/>
    <property type="match status" value="1"/>
</dbReference>
<evidence type="ECO:0000313" key="12">
    <source>
        <dbReference type="EMBL" id="GAA5202105.1"/>
    </source>
</evidence>
<dbReference type="PANTHER" id="PTHR43047:SF72">
    <property type="entry name" value="OSMOSENSING HISTIDINE PROTEIN KINASE SLN1"/>
    <property type="match status" value="1"/>
</dbReference>
<dbReference type="PROSITE" id="PS50112">
    <property type="entry name" value="PAS"/>
    <property type="match status" value="1"/>
</dbReference>
<evidence type="ECO:0000259" key="9">
    <source>
        <dbReference type="PROSITE" id="PS50109"/>
    </source>
</evidence>
<dbReference type="SMART" id="SM00388">
    <property type="entry name" value="HisKA"/>
    <property type="match status" value="1"/>
</dbReference>
<evidence type="ECO:0000256" key="2">
    <source>
        <dbReference type="ARBA" id="ARBA00004236"/>
    </source>
</evidence>
<feature type="domain" description="PAS" evidence="11">
    <location>
        <begin position="123"/>
        <end position="191"/>
    </location>
</feature>
<keyword evidence="7" id="KW-0902">Two-component regulatory system</keyword>
<name>A0ABP9SWJ7_9MICC</name>
<dbReference type="Proteomes" id="UP001500200">
    <property type="component" value="Unassembled WGS sequence"/>
</dbReference>
<evidence type="ECO:0000313" key="13">
    <source>
        <dbReference type="Proteomes" id="UP001500200"/>
    </source>
</evidence>
<dbReference type="PANTHER" id="PTHR43047">
    <property type="entry name" value="TWO-COMPONENT HISTIDINE PROTEIN KINASE"/>
    <property type="match status" value="1"/>
</dbReference>
<dbReference type="InterPro" id="IPR036097">
    <property type="entry name" value="HisK_dim/P_sf"/>
</dbReference>
<dbReference type="CDD" id="cd00082">
    <property type="entry name" value="HisKA"/>
    <property type="match status" value="1"/>
</dbReference>
<dbReference type="InterPro" id="IPR013656">
    <property type="entry name" value="PAS_4"/>
</dbReference>
<evidence type="ECO:0000256" key="6">
    <source>
        <dbReference type="ARBA" id="ARBA00022777"/>
    </source>
</evidence>
<keyword evidence="6" id="KW-0418">Kinase</keyword>
<dbReference type="SMART" id="SM00448">
    <property type="entry name" value="REC"/>
    <property type="match status" value="1"/>
</dbReference>
<comment type="catalytic activity">
    <reaction evidence="1">
        <text>ATP + protein L-histidine = ADP + protein N-phospho-L-histidine.</text>
        <dbReference type="EC" id="2.7.13.3"/>
    </reaction>
</comment>
<accession>A0ABP9SWJ7</accession>
<proteinExistence type="predicted"/>
<dbReference type="SUPFAM" id="SSF47384">
    <property type="entry name" value="Homodimeric domain of signal transducing histidine kinase"/>
    <property type="match status" value="1"/>
</dbReference>
<evidence type="ECO:0000256" key="7">
    <source>
        <dbReference type="ARBA" id="ARBA00023012"/>
    </source>
</evidence>
<evidence type="ECO:0000256" key="8">
    <source>
        <dbReference type="PROSITE-ProRule" id="PRU00169"/>
    </source>
</evidence>
<feature type="domain" description="Histidine kinase" evidence="9">
    <location>
        <begin position="271"/>
        <end position="487"/>
    </location>
</feature>
<dbReference type="Gene3D" id="3.30.450.20">
    <property type="entry name" value="PAS domain"/>
    <property type="match status" value="1"/>
</dbReference>
<dbReference type="SUPFAM" id="SSF52172">
    <property type="entry name" value="CheY-like"/>
    <property type="match status" value="1"/>
</dbReference>
<feature type="domain" description="Response regulatory" evidence="10">
    <location>
        <begin position="512"/>
        <end position="629"/>
    </location>
</feature>
<dbReference type="RefSeq" id="WP_345453683.1">
    <property type="nucleotide sequence ID" value="NZ_BAABKK010000038.1"/>
</dbReference>
<dbReference type="Pfam" id="PF02518">
    <property type="entry name" value="HATPase_c"/>
    <property type="match status" value="1"/>
</dbReference>
<evidence type="ECO:0000256" key="3">
    <source>
        <dbReference type="ARBA" id="ARBA00012438"/>
    </source>
</evidence>
<dbReference type="PROSITE" id="PS50110">
    <property type="entry name" value="RESPONSE_REGULATORY"/>
    <property type="match status" value="1"/>
</dbReference>
<dbReference type="SMART" id="SM00091">
    <property type="entry name" value="PAS"/>
    <property type="match status" value="1"/>
</dbReference>
<dbReference type="InterPro" id="IPR036890">
    <property type="entry name" value="HATPase_C_sf"/>
</dbReference>
<dbReference type="Gene3D" id="1.10.287.130">
    <property type="match status" value="1"/>
</dbReference>
<dbReference type="EC" id="2.7.13.3" evidence="3"/>
<keyword evidence="5" id="KW-0808">Transferase</keyword>
<dbReference type="Pfam" id="PF00512">
    <property type="entry name" value="HisKA"/>
    <property type="match status" value="1"/>
</dbReference>
<dbReference type="PROSITE" id="PS50109">
    <property type="entry name" value="HIS_KIN"/>
    <property type="match status" value="1"/>
</dbReference>
<dbReference type="EMBL" id="BAABKK010000038">
    <property type="protein sequence ID" value="GAA5202105.1"/>
    <property type="molecule type" value="Genomic_DNA"/>
</dbReference>
<dbReference type="InterPro" id="IPR003661">
    <property type="entry name" value="HisK_dim/P_dom"/>
</dbReference>
<dbReference type="InterPro" id="IPR003594">
    <property type="entry name" value="HATPase_dom"/>
</dbReference>
<evidence type="ECO:0000256" key="4">
    <source>
        <dbReference type="ARBA" id="ARBA00022553"/>
    </source>
</evidence>
<dbReference type="InterPro" id="IPR004358">
    <property type="entry name" value="Sig_transdc_His_kin-like_C"/>
</dbReference>
<dbReference type="InterPro" id="IPR000014">
    <property type="entry name" value="PAS"/>
</dbReference>
<dbReference type="NCBIfam" id="TIGR00229">
    <property type="entry name" value="sensory_box"/>
    <property type="match status" value="1"/>
</dbReference>
<keyword evidence="13" id="KW-1185">Reference proteome</keyword>
<dbReference type="InterPro" id="IPR001789">
    <property type="entry name" value="Sig_transdc_resp-reg_receiver"/>
</dbReference>
<evidence type="ECO:0000259" key="10">
    <source>
        <dbReference type="PROSITE" id="PS50110"/>
    </source>
</evidence>
<evidence type="ECO:0000256" key="5">
    <source>
        <dbReference type="ARBA" id="ARBA00022679"/>
    </source>
</evidence>